<dbReference type="Proteomes" id="UP001589891">
    <property type="component" value="Unassembled WGS sequence"/>
</dbReference>
<evidence type="ECO:0000313" key="3">
    <source>
        <dbReference type="Proteomes" id="UP001589891"/>
    </source>
</evidence>
<evidence type="ECO:0000313" key="2">
    <source>
        <dbReference type="EMBL" id="MFC0711445.1"/>
    </source>
</evidence>
<dbReference type="RefSeq" id="WP_376948215.1">
    <property type="nucleotide sequence ID" value="NZ_CP171449.1"/>
</dbReference>
<keyword evidence="1" id="KW-1133">Transmembrane helix</keyword>
<keyword evidence="3" id="KW-1185">Reference proteome</keyword>
<organism evidence="2 3">
    <name type="scientific">Azorhizophilus paspali</name>
    <name type="common">Azotobacter paspali</name>
    <dbReference type="NCBI Taxonomy" id="69963"/>
    <lineage>
        <taxon>Bacteria</taxon>
        <taxon>Pseudomonadati</taxon>
        <taxon>Pseudomonadota</taxon>
        <taxon>Gammaproteobacteria</taxon>
        <taxon>Pseudomonadales</taxon>
        <taxon>Pseudomonadaceae</taxon>
        <taxon>Azorhizophilus</taxon>
    </lineage>
</organism>
<comment type="caution">
    <text evidence="2">The sequence shown here is derived from an EMBL/GenBank/DDBJ whole genome shotgun (WGS) entry which is preliminary data.</text>
</comment>
<gene>
    <name evidence="2" type="ORF">ACFFGX_18455</name>
</gene>
<proteinExistence type="predicted"/>
<name>A0ABV6ST21_AZOPA</name>
<reference evidence="2 3" key="1">
    <citation type="submission" date="2024-09" db="EMBL/GenBank/DDBJ databases">
        <authorList>
            <person name="Sun Q."/>
            <person name="Mori K."/>
        </authorList>
    </citation>
    <scope>NUCLEOTIDE SEQUENCE [LARGE SCALE GENOMIC DNA]</scope>
    <source>
        <strain evidence="2 3">NCAIM B.01794</strain>
    </source>
</reference>
<protein>
    <submittedName>
        <fullName evidence="2">Uncharacterized protein</fullName>
    </submittedName>
</protein>
<evidence type="ECO:0000256" key="1">
    <source>
        <dbReference type="SAM" id="Phobius"/>
    </source>
</evidence>
<keyword evidence="1" id="KW-0812">Transmembrane</keyword>
<accession>A0ABV6ST21</accession>
<sequence>MFTISTTIILSLLGCALIGRRLYLNRWTRARAPHRLGSQDDLWTRQEFAAQQQAWERLQRLERATKRRRR</sequence>
<feature type="transmembrane region" description="Helical" evidence="1">
    <location>
        <begin position="6"/>
        <end position="23"/>
    </location>
</feature>
<keyword evidence="1" id="KW-0472">Membrane</keyword>
<dbReference type="EMBL" id="JBHLSS010000116">
    <property type="protein sequence ID" value="MFC0711445.1"/>
    <property type="molecule type" value="Genomic_DNA"/>
</dbReference>